<name>A0ABQ0JLV3_9VIBR</name>
<keyword evidence="1" id="KW-0812">Transmembrane</keyword>
<keyword evidence="1" id="KW-1133">Transmembrane helix</keyword>
<evidence type="ECO:0000313" key="2">
    <source>
        <dbReference type="EMBL" id="GAL29728.1"/>
    </source>
</evidence>
<dbReference type="Proteomes" id="UP000029223">
    <property type="component" value="Unassembled WGS sequence"/>
</dbReference>
<keyword evidence="1" id="KW-0472">Membrane</keyword>
<organism evidence="2 3">
    <name type="scientific">Vibrio variabilis</name>
    <dbReference type="NCBI Taxonomy" id="990271"/>
    <lineage>
        <taxon>Bacteria</taxon>
        <taxon>Pseudomonadati</taxon>
        <taxon>Pseudomonadota</taxon>
        <taxon>Gammaproteobacteria</taxon>
        <taxon>Vibrionales</taxon>
        <taxon>Vibrionaceae</taxon>
        <taxon>Vibrio</taxon>
    </lineage>
</organism>
<evidence type="ECO:0000313" key="3">
    <source>
        <dbReference type="Proteomes" id="UP000029223"/>
    </source>
</evidence>
<proteinExistence type="predicted"/>
<comment type="caution">
    <text evidence="2">The sequence shown here is derived from an EMBL/GenBank/DDBJ whole genome shotgun (WGS) entry which is preliminary data.</text>
</comment>
<keyword evidence="3" id="KW-1185">Reference proteome</keyword>
<gene>
    <name evidence="2" type="ORF">JCM19239_6936</name>
</gene>
<dbReference type="EMBL" id="BBMS01000072">
    <property type="protein sequence ID" value="GAL29728.1"/>
    <property type="molecule type" value="Genomic_DNA"/>
</dbReference>
<protein>
    <submittedName>
        <fullName evidence="2">Membrane protein</fullName>
    </submittedName>
</protein>
<accession>A0ABQ0JLV3</accession>
<reference evidence="3" key="1">
    <citation type="submission" date="2014-09" db="EMBL/GenBank/DDBJ databases">
        <title>Vibrio variabilis JCM 19239. (C206) whole genome shotgun sequence.</title>
        <authorList>
            <person name="Sawabe T."/>
            <person name="Meirelles P."/>
            <person name="Nakanishi M."/>
            <person name="Sayaka M."/>
            <person name="Hattori M."/>
            <person name="Ohkuma M."/>
        </authorList>
    </citation>
    <scope>NUCLEOTIDE SEQUENCE [LARGE SCALE GENOMIC DNA]</scope>
    <source>
        <strain evidence="3">JCM 19239</strain>
    </source>
</reference>
<evidence type="ECO:0000256" key="1">
    <source>
        <dbReference type="SAM" id="Phobius"/>
    </source>
</evidence>
<sequence>MDRQTEQRQSKLFVNNMVESAIRIGLLVLLLSFTYDIIKPFIIQCFGGPLLPLHCYL</sequence>
<feature type="transmembrane region" description="Helical" evidence="1">
    <location>
        <begin position="12"/>
        <end position="35"/>
    </location>
</feature>